<evidence type="ECO:0000256" key="9">
    <source>
        <dbReference type="ARBA" id="ARBA00023065"/>
    </source>
</evidence>
<keyword evidence="9" id="KW-0406">Ion transport</keyword>
<feature type="transmembrane region" description="Helical" evidence="14">
    <location>
        <begin position="33"/>
        <end position="54"/>
    </location>
</feature>
<dbReference type="PANTHER" id="PTHR31462">
    <property type="entry name" value="ENDOSOMAL/LYSOSOMAL POTASSIUM CHANNEL TMEM175"/>
    <property type="match status" value="1"/>
</dbReference>
<evidence type="ECO:0000256" key="4">
    <source>
        <dbReference type="ARBA" id="ARBA00022538"/>
    </source>
</evidence>
<comment type="similarity">
    <text evidence="2">Belongs to the TMEM175 family.</text>
</comment>
<sequence>MIAGVKLDEQSAGARADEAGSRRARREKRRLEAFSDGVFAIAVTLLVLEIKVPVLADLPAGSLGLALLRQWPSYFAYLLSFSVILIMWVNHHVLVDLVRDVDHAFLYLNGLLLMAITLLPFPTALLAQYAEDPKNGHLAAAVYCGLCVFIALFFNAIWWYAASRGRLLHEAVSAAGTGVTRRYMFGPLFYLLALAVSFVSVPGALLICAALAVFFAWPYRPAAAQS</sequence>
<evidence type="ECO:0000256" key="7">
    <source>
        <dbReference type="ARBA" id="ARBA00022958"/>
    </source>
</evidence>
<dbReference type="GO" id="GO:0016020">
    <property type="term" value="C:membrane"/>
    <property type="evidence" value="ECO:0007669"/>
    <property type="project" value="UniProtKB-SubCell"/>
</dbReference>
<reference evidence="15" key="1">
    <citation type="submission" date="2020-10" db="EMBL/GenBank/DDBJ databases">
        <title>Ca. Dormibacterota MAGs.</title>
        <authorList>
            <person name="Montgomery K."/>
        </authorList>
    </citation>
    <scope>NUCLEOTIDE SEQUENCE [LARGE SCALE GENOMIC DNA]</scope>
    <source>
        <strain evidence="15">SC8812_S17_10</strain>
    </source>
</reference>
<comment type="catalytic activity">
    <reaction evidence="12">
        <text>K(+)(in) = K(+)(out)</text>
        <dbReference type="Rhea" id="RHEA:29463"/>
        <dbReference type="ChEBI" id="CHEBI:29103"/>
    </reaction>
</comment>
<keyword evidence="7" id="KW-0630">Potassium</keyword>
<evidence type="ECO:0000256" key="3">
    <source>
        <dbReference type="ARBA" id="ARBA00022448"/>
    </source>
</evidence>
<dbReference type="PANTHER" id="PTHR31462:SF5">
    <property type="entry name" value="ENDOSOMAL_LYSOSOMAL PROTON CHANNEL TMEM175"/>
    <property type="match status" value="1"/>
</dbReference>
<evidence type="ECO:0000256" key="10">
    <source>
        <dbReference type="ARBA" id="ARBA00023136"/>
    </source>
</evidence>
<gene>
    <name evidence="15" type="ORF">JF922_12895</name>
</gene>
<comment type="caution">
    <text evidence="15">The sequence shown here is derived from an EMBL/GenBank/DDBJ whole genome shotgun (WGS) entry which is preliminary data.</text>
</comment>
<feature type="transmembrane region" description="Helical" evidence="14">
    <location>
        <begin position="74"/>
        <end position="94"/>
    </location>
</feature>
<organism evidence="15 16">
    <name type="scientific">Candidatus Nephthysia bennettiae</name>
    <dbReference type="NCBI Taxonomy" id="3127016"/>
    <lineage>
        <taxon>Bacteria</taxon>
        <taxon>Bacillati</taxon>
        <taxon>Candidatus Dormiibacterota</taxon>
        <taxon>Candidatus Dormibacteria</taxon>
        <taxon>Candidatus Dormibacterales</taxon>
        <taxon>Candidatus Dormibacteraceae</taxon>
        <taxon>Candidatus Nephthysia</taxon>
    </lineage>
</organism>
<feature type="transmembrane region" description="Helical" evidence="14">
    <location>
        <begin position="138"/>
        <end position="161"/>
    </location>
</feature>
<proteinExistence type="inferred from homology"/>
<evidence type="ECO:0000256" key="1">
    <source>
        <dbReference type="ARBA" id="ARBA00004141"/>
    </source>
</evidence>
<dbReference type="GO" id="GO:0005267">
    <property type="term" value="F:potassium channel activity"/>
    <property type="evidence" value="ECO:0007669"/>
    <property type="project" value="UniProtKB-KW"/>
</dbReference>
<evidence type="ECO:0000256" key="11">
    <source>
        <dbReference type="ARBA" id="ARBA00023303"/>
    </source>
</evidence>
<comment type="subcellular location">
    <subcellularLocation>
        <location evidence="1">Membrane</location>
        <topology evidence="1">Multi-pass membrane protein</topology>
    </subcellularLocation>
</comment>
<keyword evidence="8 14" id="KW-1133">Transmembrane helix</keyword>
<feature type="transmembrane region" description="Helical" evidence="14">
    <location>
        <begin position="188"/>
        <end position="217"/>
    </location>
</feature>
<dbReference type="Proteomes" id="UP000612893">
    <property type="component" value="Unassembled WGS sequence"/>
</dbReference>
<name>A0A934K9E9_9BACT</name>
<keyword evidence="5 14" id="KW-0812">Transmembrane</keyword>
<evidence type="ECO:0000313" key="15">
    <source>
        <dbReference type="EMBL" id="MBJ7598966.1"/>
    </source>
</evidence>
<keyword evidence="6" id="KW-0631">Potassium channel</keyword>
<evidence type="ECO:0000256" key="8">
    <source>
        <dbReference type="ARBA" id="ARBA00022989"/>
    </source>
</evidence>
<evidence type="ECO:0000256" key="5">
    <source>
        <dbReference type="ARBA" id="ARBA00022692"/>
    </source>
</evidence>
<evidence type="ECO:0000256" key="13">
    <source>
        <dbReference type="SAM" id="MobiDB-lite"/>
    </source>
</evidence>
<keyword evidence="10 14" id="KW-0472">Membrane</keyword>
<keyword evidence="4" id="KW-0633">Potassium transport</keyword>
<dbReference type="EMBL" id="JAEKNR010000136">
    <property type="protein sequence ID" value="MBJ7598966.1"/>
    <property type="molecule type" value="Genomic_DNA"/>
</dbReference>
<dbReference type="AlphaFoldDB" id="A0A934K9E9"/>
<feature type="transmembrane region" description="Helical" evidence="14">
    <location>
        <begin position="106"/>
        <end position="126"/>
    </location>
</feature>
<evidence type="ECO:0000256" key="14">
    <source>
        <dbReference type="SAM" id="Phobius"/>
    </source>
</evidence>
<accession>A0A934K9E9</accession>
<evidence type="ECO:0000256" key="12">
    <source>
        <dbReference type="ARBA" id="ARBA00034430"/>
    </source>
</evidence>
<dbReference type="Pfam" id="PF06736">
    <property type="entry name" value="TMEM175"/>
    <property type="match status" value="1"/>
</dbReference>
<keyword evidence="3" id="KW-0813">Transport</keyword>
<keyword evidence="16" id="KW-1185">Reference proteome</keyword>
<dbReference type="InterPro" id="IPR010617">
    <property type="entry name" value="TMEM175-like"/>
</dbReference>
<protein>
    <submittedName>
        <fullName evidence="15">DUF1211 domain-containing protein</fullName>
    </submittedName>
</protein>
<evidence type="ECO:0000313" key="16">
    <source>
        <dbReference type="Proteomes" id="UP000612893"/>
    </source>
</evidence>
<feature type="region of interest" description="Disordered" evidence="13">
    <location>
        <begin position="1"/>
        <end position="21"/>
    </location>
</feature>
<evidence type="ECO:0000256" key="2">
    <source>
        <dbReference type="ARBA" id="ARBA00006920"/>
    </source>
</evidence>
<evidence type="ECO:0000256" key="6">
    <source>
        <dbReference type="ARBA" id="ARBA00022826"/>
    </source>
</evidence>
<keyword evidence="11" id="KW-0407">Ion channel</keyword>